<dbReference type="OrthoDB" id="9803916at2"/>
<comment type="caution">
    <text evidence="2">The sequence shown here is derived from an EMBL/GenBank/DDBJ whole genome shotgun (WGS) entry which is preliminary data.</text>
</comment>
<dbReference type="InterPro" id="IPR041712">
    <property type="entry name" value="DHPS-like_MBL-fold"/>
</dbReference>
<keyword evidence="3" id="KW-1185">Reference proteome</keyword>
<dbReference type="InterPro" id="IPR052926">
    <property type="entry name" value="Metallo-beta-lactamase_dom"/>
</dbReference>
<dbReference type="InterPro" id="IPR036866">
    <property type="entry name" value="RibonucZ/Hydroxyglut_hydro"/>
</dbReference>
<organism evidence="2 3">
    <name type="scientific">Pseudodesulfovibrio senegalensis</name>
    <dbReference type="NCBI Taxonomy" id="1721087"/>
    <lineage>
        <taxon>Bacteria</taxon>
        <taxon>Pseudomonadati</taxon>
        <taxon>Thermodesulfobacteriota</taxon>
        <taxon>Desulfovibrionia</taxon>
        <taxon>Desulfovibrionales</taxon>
        <taxon>Desulfovibrionaceae</taxon>
    </lineage>
</organism>
<accession>A0A6N6N0A3</accession>
<evidence type="ECO:0000313" key="2">
    <source>
        <dbReference type="EMBL" id="KAB1441147.1"/>
    </source>
</evidence>
<dbReference type="PANTHER" id="PTHR13754">
    <property type="entry name" value="METALLO-BETA-LACTAMASE SUPERFAMILY PROTEIN"/>
    <property type="match status" value="1"/>
</dbReference>
<keyword evidence="2" id="KW-0378">Hydrolase</keyword>
<feature type="domain" description="Metallo-beta-lactamase" evidence="1">
    <location>
        <begin position="30"/>
        <end position="241"/>
    </location>
</feature>
<dbReference type="InterPro" id="IPR001279">
    <property type="entry name" value="Metallo-B-lactamas"/>
</dbReference>
<evidence type="ECO:0000259" key="1">
    <source>
        <dbReference type="Pfam" id="PF00753"/>
    </source>
</evidence>
<dbReference type="SUPFAM" id="SSF56281">
    <property type="entry name" value="Metallo-hydrolase/oxidoreductase"/>
    <property type="match status" value="1"/>
</dbReference>
<dbReference type="Proteomes" id="UP000438699">
    <property type="component" value="Unassembled WGS sequence"/>
</dbReference>
<dbReference type="GO" id="GO:0016740">
    <property type="term" value="F:transferase activity"/>
    <property type="evidence" value="ECO:0007669"/>
    <property type="project" value="TreeGrafter"/>
</dbReference>
<sequence>MSMKSSTTVTILMDNQAVPGLVSEWGFAAAIRQDGRLWLWDTGQSAAFLANAALLGIAPQEADGLALSHGHYDHTGGLTALLDAGYHGPVFAHPDFVRQRFNITRTPIRSIGIPCVAPQFTAVKQTCALTKSMTMVTGIPRLPGNFQATKGFFYDKEGNTPDPVEDDAFLVLDTLQGIVVLLGCCHSGLMNSLLCMKDRLGIDTVHSIIGGLHLFNADRTALEETVEACRMFRIHQLVPGHCTGPDAPAQMQAMLENCETIPMKAGLSLDYPA</sequence>
<dbReference type="Pfam" id="PF00753">
    <property type="entry name" value="Lactamase_B"/>
    <property type="match status" value="1"/>
</dbReference>
<dbReference type="Gene3D" id="3.60.15.10">
    <property type="entry name" value="Ribonuclease Z/Hydroxyacylglutathione hydrolase-like"/>
    <property type="match status" value="1"/>
</dbReference>
<dbReference type="GO" id="GO:0016787">
    <property type="term" value="F:hydrolase activity"/>
    <property type="evidence" value="ECO:0007669"/>
    <property type="project" value="UniProtKB-KW"/>
</dbReference>
<evidence type="ECO:0000313" key="3">
    <source>
        <dbReference type="Proteomes" id="UP000438699"/>
    </source>
</evidence>
<dbReference type="EMBL" id="WAIE01000005">
    <property type="protein sequence ID" value="KAB1441147.1"/>
    <property type="molecule type" value="Genomic_DNA"/>
</dbReference>
<name>A0A6N6N0A3_9BACT</name>
<dbReference type="PANTHER" id="PTHR13754:SF13">
    <property type="entry name" value="METALLO-BETA-LACTAMASE SUPERFAMILY PROTEIN (AFU_ORTHOLOGUE AFUA_3G07630)"/>
    <property type="match status" value="1"/>
</dbReference>
<dbReference type="RefSeq" id="WP_151151402.1">
    <property type="nucleotide sequence ID" value="NZ_WAIE01000005.1"/>
</dbReference>
<protein>
    <submittedName>
        <fullName evidence="2">MBL fold metallo-hydrolase</fullName>
    </submittedName>
</protein>
<reference evidence="2 3" key="1">
    <citation type="journal article" date="2017" name="Int. J. Syst. Evol. Microbiol.">
        <title>Desulfovibrio senegalensis sp. nov., a mesophilic sulfate reducer isolated from marine sediment.</title>
        <authorList>
            <person name="Thioye A."/>
            <person name="Gam Z.B.A."/>
            <person name="Mbengue M."/>
            <person name="Cayol J.L."/>
            <person name="Joseph-Bartoli M."/>
            <person name="Toure-Kane C."/>
            <person name="Labat M."/>
        </authorList>
    </citation>
    <scope>NUCLEOTIDE SEQUENCE [LARGE SCALE GENOMIC DNA]</scope>
    <source>
        <strain evidence="2 3">DSM 101509</strain>
    </source>
</reference>
<dbReference type="CDD" id="cd07713">
    <property type="entry name" value="DHPS-like_MBL-fold"/>
    <property type="match status" value="1"/>
</dbReference>
<gene>
    <name evidence="2" type="ORF">F8A88_11990</name>
</gene>
<proteinExistence type="predicted"/>
<dbReference type="AlphaFoldDB" id="A0A6N6N0A3"/>